<evidence type="ECO:0000256" key="1">
    <source>
        <dbReference type="SAM" id="Phobius"/>
    </source>
</evidence>
<accession>A0ABU4BWP6</accession>
<protein>
    <submittedName>
        <fullName evidence="2">Uncharacterized protein</fullName>
    </submittedName>
</protein>
<keyword evidence="3" id="KW-1185">Reference proteome</keyword>
<keyword evidence="1" id="KW-0472">Membrane</keyword>
<evidence type="ECO:0000313" key="3">
    <source>
        <dbReference type="Proteomes" id="UP001185927"/>
    </source>
</evidence>
<organism evidence="2 3">
    <name type="scientific">Rhodococcus globerulus</name>
    <dbReference type="NCBI Taxonomy" id="33008"/>
    <lineage>
        <taxon>Bacteria</taxon>
        <taxon>Bacillati</taxon>
        <taxon>Actinomycetota</taxon>
        <taxon>Actinomycetes</taxon>
        <taxon>Mycobacteriales</taxon>
        <taxon>Nocardiaceae</taxon>
        <taxon>Rhodococcus</taxon>
    </lineage>
</organism>
<dbReference type="RefSeq" id="WP_033236287.1">
    <property type="nucleotide sequence ID" value="NZ_CP079698.1"/>
</dbReference>
<feature type="transmembrane region" description="Helical" evidence="1">
    <location>
        <begin position="47"/>
        <end position="65"/>
    </location>
</feature>
<sequence>MACSAGPALVRFSGKDLAIAAPRADVALAVAAATVLGVGIGVLLTDVLAGLAVGLGAAVLFRFALRMINTRR</sequence>
<feature type="transmembrane region" description="Helical" evidence="1">
    <location>
        <begin position="20"/>
        <end position="41"/>
    </location>
</feature>
<gene>
    <name evidence="2" type="ORF">R3Q16_18725</name>
</gene>
<dbReference type="Proteomes" id="UP001185927">
    <property type="component" value="Unassembled WGS sequence"/>
</dbReference>
<proteinExistence type="predicted"/>
<keyword evidence="1" id="KW-0812">Transmembrane</keyword>
<name>A0ABU4BWP6_RHOGO</name>
<comment type="caution">
    <text evidence="2">The sequence shown here is derived from an EMBL/GenBank/DDBJ whole genome shotgun (WGS) entry which is preliminary data.</text>
</comment>
<keyword evidence="1" id="KW-1133">Transmembrane helix</keyword>
<dbReference type="EMBL" id="JAWLKB010000007">
    <property type="protein sequence ID" value="MDV6268651.1"/>
    <property type="molecule type" value="Genomic_DNA"/>
</dbReference>
<reference evidence="2 3" key="1">
    <citation type="submission" date="2023-10" db="EMBL/GenBank/DDBJ databases">
        <title>Development of a sustainable strategy for remediation of hydrocarbon-contaminated territories based on the waste exchange concept.</title>
        <authorList>
            <person name="Krivoruchko A."/>
        </authorList>
    </citation>
    <scope>NUCLEOTIDE SEQUENCE [LARGE SCALE GENOMIC DNA]</scope>
    <source>
        <strain evidence="2 3">IEGM 1203</strain>
    </source>
</reference>
<evidence type="ECO:0000313" key="2">
    <source>
        <dbReference type="EMBL" id="MDV6268651.1"/>
    </source>
</evidence>